<dbReference type="AlphaFoldDB" id="A0A5C6BWH1"/>
<dbReference type="EMBL" id="SJPU01000002">
    <property type="protein sequence ID" value="TWU15841.1"/>
    <property type="molecule type" value="Genomic_DNA"/>
</dbReference>
<dbReference type="OrthoDB" id="9771883at2"/>
<evidence type="ECO:0000313" key="4">
    <source>
        <dbReference type="EMBL" id="TWU15841.1"/>
    </source>
</evidence>
<dbReference type="Pfam" id="PF00725">
    <property type="entry name" value="3HCDH"/>
    <property type="match status" value="1"/>
</dbReference>
<dbReference type="PANTHER" id="PTHR48075:SF5">
    <property type="entry name" value="3-HYDROXYBUTYRYL-COA DEHYDROGENASE"/>
    <property type="match status" value="1"/>
</dbReference>
<dbReference type="InterPro" id="IPR006176">
    <property type="entry name" value="3-OHacyl-CoA_DH_NAD-bd"/>
</dbReference>
<evidence type="ECO:0000256" key="1">
    <source>
        <dbReference type="ARBA" id="ARBA00023002"/>
    </source>
</evidence>
<dbReference type="Proteomes" id="UP000319908">
    <property type="component" value="Unassembled WGS sequence"/>
</dbReference>
<dbReference type="PROSITE" id="PS00067">
    <property type="entry name" value="3HCDH"/>
    <property type="match status" value="1"/>
</dbReference>
<protein>
    <submittedName>
        <fullName evidence="4">Fatty acid oxidation complex subunit alpha</fullName>
    </submittedName>
</protein>
<dbReference type="Pfam" id="PF02737">
    <property type="entry name" value="3HCDH_N"/>
    <property type="match status" value="1"/>
</dbReference>
<dbReference type="InterPro" id="IPR006108">
    <property type="entry name" value="3HC_DH_C"/>
</dbReference>
<evidence type="ECO:0000259" key="3">
    <source>
        <dbReference type="Pfam" id="PF02737"/>
    </source>
</evidence>
<dbReference type="InterPro" id="IPR008927">
    <property type="entry name" value="6-PGluconate_DH-like_C_sf"/>
</dbReference>
<dbReference type="Gene3D" id="1.10.1040.50">
    <property type="match status" value="1"/>
</dbReference>
<name>A0A5C6BWH1_9BACT</name>
<accession>A0A5C6BWH1</accession>
<dbReference type="GO" id="GO:0008691">
    <property type="term" value="F:3-hydroxybutyryl-CoA dehydrogenase activity"/>
    <property type="evidence" value="ECO:0007669"/>
    <property type="project" value="TreeGrafter"/>
</dbReference>
<dbReference type="RefSeq" id="WP_146407618.1">
    <property type="nucleotide sequence ID" value="NZ_SJPU01000002.1"/>
</dbReference>
<dbReference type="GO" id="GO:0006635">
    <property type="term" value="P:fatty acid beta-oxidation"/>
    <property type="evidence" value="ECO:0007669"/>
    <property type="project" value="TreeGrafter"/>
</dbReference>
<dbReference type="SUPFAM" id="SSF48179">
    <property type="entry name" value="6-phosphogluconate dehydrogenase C-terminal domain-like"/>
    <property type="match status" value="1"/>
</dbReference>
<organism evidence="4 5">
    <name type="scientific">Allorhodopirellula heiligendammensis</name>
    <dbReference type="NCBI Taxonomy" id="2714739"/>
    <lineage>
        <taxon>Bacteria</taxon>
        <taxon>Pseudomonadati</taxon>
        <taxon>Planctomycetota</taxon>
        <taxon>Planctomycetia</taxon>
        <taxon>Pirellulales</taxon>
        <taxon>Pirellulaceae</taxon>
        <taxon>Allorhodopirellula</taxon>
    </lineage>
</organism>
<keyword evidence="5" id="KW-1185">Reference proteome</keyword>
<sequence length="420" mass="45078">MSDSKEPSATSCHRHVLLVGAGVVGRAIAIDHLRAGIPVWLADRDEEVLRESCDRVLQRCDSVADSASPWGVRLPLPVAHLSPSNFDNGSAELAAAPAALPSWLLIESIAERLDIKQAFFADAESWFQRDAVLTTNTSTLSIASIAANMRCPARLCGFHFFMPVVDRPAAEVIPHTADAASQTGRVGTAPDVIEACCAHSRALGKTPLVVRDSPGFVVNRLLAPYLNLAMNLLCGGVSAATIQRAAQRYGMPISPLELVDLIGPRTAFDGGRVVWSAFPTRMDPSPLLPAMVKAKLAGVAVGEGFYRYDADGNRCDDALASRASSLALKYQHDDLADFPMSDEQQISLVADLFAAVLRLEAIAIERNQVADSETIAAAMRGGLRWHPESRDAEPKTCLTAEHAAQLAIQFPKIKSIQPES</sequence>
<dbReference type="Gene3D" id="3.40.50.720">
    <property type="entry name" value="NAD(P)-binding Rossmann-like Domain"/>
    <property type="match status" value="1"/>
</dbReference>
<dbReference type="InterPro" id="IPR036291">
    <property type="entry name" value="NAD(P)-bd_dom_sf"/>
</dbReference>
<reference evidence="4 5" key="1">
    <citation type="journal article" date="2020" name="Antonie Van Leeuwenhoek">
        <title>Rhodopirellula heiligendammensis sp. nov., Rhodopirellula pilleata sp. nov., and Rhodopirellula solitaria sp. nov. isolated from natural or artificial marine surfaces in Northern Germany and California, USA, and emended description of the genus Rhodopirellula.</title>
        <authorList>
            <person name="Kallscheuer N."/>
            <person name="Wiegand S."/>
            <person name="Jogler M."/>
            <person name="Boedeker C."/>
            <person name="Peeters S.H."/>
            <person name="Rast P."/>
            <person name="Heuer A."/>
            <person name="Jetten M.S.M."/>
            <person name="Rohde M."/>
            <person name="Jogler C."/>
        </authorList>
    </citation>
    <scope>NUCLEOTIDE SEQUENCE [LARGE SCALE GENOMIC DNA]</scope>
    <source>
        <strain evidence="4 5">Poly21</strain>
    </source>
</reference>
<gene>
    <name evidence="4" type="primary">fadB</name>
    <name evidence="4" type="ORF">Poly21_30430</name>
</gene>
<dbReference type="PANTHER" id="PTHR48075">
    <property type="entry name" value="3-HYDROXYACYL-COA DEHYDROGENASE FAMILY PROTEIN"/>
    <property type="match status" value="1"/>
</dbReference>
<comment type="caution">
    <text evidence="4">The sequence shown here is derived from an EMBL/GenBank/DDBJ whole genome shotgun (WGS) entry which is preliminary data.</text>
</comment>
<feature type="domain" description="3-hydroxyacyl-CoA dehydrogenase C-terminal" evidence="2">
    <location>
        <begin position="215"/>
        <end position="308"/>
    </location>
</feature>
<evidence type="ECO:0000313" key="5">
    <source>
        <dbReference type="Proteomes" id="UP000319908"/>
    </source>
</evidence>
<dbReference type="SUPFAM" id="SSF51735">
    <property type="entry name" value="NAD(P)-binding Rossmann-fold domains"/>
    <property type="match status" value="1"/>
</dbReference>
<proteinExistence type="predicted"/>
<keyword evidence="1" id="KW-0560">Oxidoreductase</keyword>
<feature type="domain" description="3-hydroxyacyl-CoA dehydrogenase NAD binding" evidence="3">
    <location>
        <begin position="16"/>
        <end position="212"/>
    </location>
</feature>
<dbReference type="InterPro" id="IPR006180">
    <property type="entry name" value="3-OHacyl-CoA_DH_CS"/>
</dbReference>
<dbReference type="GO" id="GO:0070403">
    <property type="term" value="F:NAD+ binding"/>
    <property type="evidence" value="ECO:0007669"/>
    <property type="project" value="InterPro"/>
</dbReference>
<evidence type="ECO:0000259" key="2">
    <source>
        <dbReference type="Pfam" id="PF00725"/>
    </source>
</evidence>